<organism evidence="2">
    <name type="scientific">Salmonella muenchen</name>
    <dbReference type="NCBI Taxonomy" id="596"/>
    <lineage>
        <taxon>Bacteria</taxon>
        <taxon>Pseudomonadati</taxon>
        <taxon>Pseudomonadota</taxon>
        <taxon>Gammaproteobacteria</taxon>
        <taxon>Enterobacterales</taxon>
        <taxon>Enterobacteriaceae</taxon>
        <taxon>Salmonella</taxon>
    </lineage>
</organism>
<keyword evidence="1" id="KW-0175">Coiled coil</keyword>
<gene>
    <name evidence="2" type="ORF">DTU56_08955</name>
</gene>
<feature type="coiled-coil region" evidence="1">
    <location>
        <begin position="188"/>
        <end position="215"/>
    </location>
</feature>
<dbReference type="EMBL" id="AAGUDP010000006">
    <property type="protein sequence ID" value="EBS0563244.1"/>
    <property type="molecule type" value="Genomic_DNA"/>
</dbReference>
<proteinExistence type="predicted"/>
<comment type="caution">
    <text evidence="2">The sequence shown here is derived from an EMBL/GenBank/DDBJ whole genome shotgun (WGS) entry which is preliminary data.</text>
</comment>
<protein>
    <submittedName>
        <fullName evidence="2">Uncharacterized protein</fullName>
    </submittedName>
</protein>
<dbReference type="PANTHER" id="PTHR32114:SF2">
    <property type="entry name" value="ABC TRANSPORTER ABCH.3"/>
    <property type="match status" value="1"/>
</dbReference>
<dbReference type="InterPro" id="IPR027417">
    <property type="entry name" value="P-loop_NTPase"/>
</dbReference>
<accession>A0A5U8XKA6</accession>
<reference evidence="2" key="1">
    <citation type="submission" date="2018-07" db="EMBL/GenBank/DDBJ databases">
        <authorList>
            <person name="Ashton P.M."/>
            <person name="Dallman T."/>
            <person name="Nair S."/>
            <person name="De Pinna E."/>
            <person name="Peters T."/>
            <person name="Grant K."/>
        </authorList>
    </citation>
    <scope>NUCLEOTIDE SEQUENCE</scope>
    <source>
        <strain evidence="2">142535</strain>
    </source>
</reference>
<dbReference type="PANTHER" id="PTHR32114">
    <property type="entry name" value="ABC TRANSPORTER ABCH.3"/>
    <property type="match status" value="1"/>
</dbReference>
<name>A0A5U8XKA6_SALMU</name>
<sequence length="836" mass="95780">MFKVDRIVLKRFTGMSLHEIAEFDFTIKTPITIILGGNGSGKTSLLSVYFPVCPPKEDLMDGGSYTNYCQKDDTKYKCHVKRTGGTLHCTIINLTTNEEVVSKVNPKVYNANIEDLFGLSRERKELLNGENILTRAGTAQRRQWFTMLSTSNLTYALGFYARLRKHLTALGNQADYVRGKIAETKVRVVEDESERLQLETRLQQLEKEINQLAASLANTPATDPNVDENYIRHLLTQCGEVSKFVVGSESIPVQEDIDAAQLTIQNLNGQIQTWGAVYSERNKALSQLMDEEARQQYLMRNHTGLKEQMEKLTETVQGYENRQYMFPGLFDTQLTIGELISATNVAQEFTPLLQSNLDGLTTRETIRAIQERLLPIENRVSELAGKRINLERLLGEDRSMLQHIRDTDEVSCPNCTHTFKPGVGKLTEGDLLQRIQTGENHIVIVATEIEQLTREQTSLIEEMKRLQAIREIVMTFSRDRVLGILFKKLTEEEAFRQHRYKFGGIMTVFFDELAEATHYLRACKDLDKTKSEWAELARAQGNVDTTLEARIKIQQEAVNEALQAKYDVEGTLKQAQAHLSSLQRTKTAVENFKVLEGRLESALRLYSNNLAVKEVESLRDSRWDQFSIARERYRLMQQELDKLAELEKELERLLKHQHTTKLMVQSFSPEKGVLRRHFFNSIARVTEMMSSYIEHIWAYPMQVLPCDMSEGDLDYRFPYRLKDNAEPVFDICKGSAAQRDIFDLTFRLTAYRCLGLKQYPLLLDEPGATFDEAHRNELVDFLKMLLNSDEFSQIIVISHNSEVHSKLVGADYCVLESEGITPPPVYNQNVKITYND</sequence>
<evidence type="ECO:0000313" key="2">
    <source>
        <dbReference type="EMBL" id="EBS0563244.1"/>
    </source>
</evidence>
<dbReference type="AlphaFoldDB" id="A0A5U8XKA6"/>
<dbReference type="Gene3D" id="3.40.50.300">
    <property type="entry name" value="P-loop containing nucleotide triphosphate hydrolases"/>
    <property type="match status" value="2"/>
</dbReference>
<feature type="coiled-coil region" evidence="1">
    <location>
        <begin position="629"/>
        <end position="656"/>
    </location>
</feature>
<evidence type="ECO:0000256" key="1">
    <source>
        <dbReference type="SAM" id="Coils"/>
    </source>
</evidence>
<dbReference type="SUPFAM" id="SSF52540">
    <property type="entry name" value="P-loop containing nucleoside triphosphate hydrolases"/>
    <property type="match status" value="1"/>
</dbReference>